<comment type="subcellular location">
    <subcellularLocation>
        <location evidence="2">Cell membrane</location>
        <topology evidence="2">Multi-pass membrane protein</topology>
    </subcellularLocation>
</comment>
<evidence type="ECO:0000256" key="5">
    <source>
        <dbReference type="ARBA" id="ARBA00022553"/>
    </source>
</evidence>
<dbReference type="PANTHER" id="PTHR45528">
    <property type="entry name" value="SENSOR HISTIDINE KINASE CPXA"/>
    <property type="match status" value="1"/>
</dbReference>
<evidence type="ECO:0000313" key="18">
    <source>
        <dbReference type="EMBL" id="SHK34578.1"/>
    </source>
</evidence>
<dbReference type="EMBL" id="FRAT01000002">
    <property type="protein sequence ID" value="SHK34578.1"/>
    <property type="molecule type" value="Genomic_DNA"/>
</dbReference>
<dbReference type="InterPro" id="IPR004358">
    <property type="entry name" value="Sig_transdc_His_kin-like_C"/>
</dbReference>
<dbReference type="PRINTS" id="PR00344">
    <property type="entry name" value="BCTRLSENSOR"/>
</dbReference>
<feature type="domain" description="HAMP" evidence="16">
    <location>
        <begin position="176"/>
        <end position="229"/>
    </location>
</feature>
<evidence type="ECO:0000256" key="7">
    <source>
        <dbReference type="ARBA" id="ARBA00022692"/>
    </source>
</evidence>
<dbReference type="Gene3D" id="1.10.287.130">
    <property type="match status" value="1"/>
</dbReference>
<dbReference type="InterPro" id="IPR036097">
    <property type="entry name" value="HisK_dim/P_sf"/>
</dbReference>
<dbReference type="CDD" id="cd06225">
    <property type="entry name" value="HAMP"/>
    <property type="match status" value="1"/>
</dbReference>
<keyword evidence="7 14" id="KW-0812">Transmembrane</keyword>
<dbReference type="PANTHER" id="PTHR45528:SF1">
    <property type="entry name" value="SENSOR HISTIDINE KINASE CPXA"/>
    <property type="match status" value="1"/>
</dbReference>
<evidence type="ECO:0000259" key="16">
    <source>
        <dbReference type="PROSITE" id="PS50885"/>
    </source>
</evidence>
<proteinExistence type="predicted"/>
<dbReference type="Pfam" id="PF02518">
    <property type="entry name" value="HATPase_c"/>
    <property type="match status" value="1"/>
</dbReference>
<dbReference type="Proteomes" id="UP000198940">
    <property type="component" value="Unassembled WGS sequence"/>
</dbReference>
<sequence length="457" mass="52211">MKIHYRIIYLLISVFFIYTLLFCGFIYYSISNFSFADFYKRLEIRAATTAKIQLDNPNNATVIKEIRQEYLEKLPNQAEYIFPIQGKEIVVEEGQKILPEPFIQTLLTEGTGSYRDRNIFYSGIRYMTRKGAEYIVVVSADNYFYSHHIVYLRNLLVTSLLYALLLIVLVSMLITRTLIRPVQQIIKEVDKISSENLHLRLAIPRTKDSIRKLALTFNDMLNRLETTFETQKNFVSNASHELNTPLTNIIGEADYALSKDRDHEQYKKSLADILAEAEKLELKTKALLLLAQTGFDGKSQKLVRLRTDQLILDVKETVQKLNSKFKISLDFSLLPEDHEKLKVKGNFYLLHLALTNIVVNGCKYSDGKTVYIALGASDTHVVIIVRDSGIGIPQKEMAYIYDPYFRASNTSNYAGYGIGLPLSKNIIKMHNGDIHVSSVENKGTSVKINIPIWKGPL</sequence>
<keyword evidence="5" id="KW-0597">Phosphoprotein</keyword>
<dbReference type="SUPFAM" id="SSF55874">
    <property type="entry name" value="ATPase domain of HSP90 chaperone/DNA topoisomerase II/histidine kinase"/>
    <property type="match status" value="1"/>
</dbReference>
<dbReference type="InterPro" id="IPR003660">
    <property type="entry name" value="HAMP_dom"/>
</dbReference>
<evidence type="ECO:0000256" key="6">
    <source>
        <dbReference type="ARBA" id="ARBA00022679"/>
    </source>
</evidence>
<dbReference type="InterPro" id="IPR036890">
    <property type="entry name" value="HATPase_C_sf"/>
</dbReference>
<keyword evidence="9 18" id="KW-0418">Kinase</keyword>
<dbReference type="STRING" id="1055723.SAMN05216293_0843"/>
<evidence type="ECO:0000256" key="13">
    <source>
        <dbReference type="ARBA" id="ARBA00023136"/>
    </source>
</evidence>
<dbReference type="SUPFAM" id="SSF158472">
    <property type="entry name" value="HAMP domain-like"/>
    <property type="match status" value="1"/>
</dbReference>
<comment type="caution">
    <text evidence="18">The sequence shown here is derived from an EMBL/GenBank/DDBJ whole genome shotgun (WGS) entry which is preliminary data.</text>
</comment>
<dbReference type="InterPro" id="IPR005467">
    <property type="entry name" value="His_kinase_dom"/>
</dbReference>
<dbReference type="PROSITE" id="PS50109">
    <property type="entry name" value="HIS_KIN"/>
    <property type="match status" value="1"/>
</dbReference>
<dbReference type="AlphaFoldDB" id="A0A1M6RQG7"/>
<evidence type="ECO:0000256" key="9">
    <source>
        <dbReference type="ARBA" id="ARBA00022777"/>
    </source>
</evidence>
<dbReference type="SMART" id="SM00387">
    <property type="entry name" value="HATPase_c"/>
    <property type="match status" value="1"/>
</dbReference>
<keyword evidence="8" id="KW-0547">Nucleotide-binding</keyword>
<evidence type="ECO:0000313" key="19">
    <source>
        <dbReference type="Proteomes" id="UP000184031"/>
    </source>
</evidence>
<feature type="domain" description="Histidine kinase" evidence="15">
    <location>
        <begin position="237"/>
        <end position="454"/>
    </location>
</feature>
<keyword evidence="11 14" id="KW-1133">Transmembrane helix</keyword>
<protein>
    <recommendedName>
        <fullName evidence="3">histidine kinase</fullName>
        <ecNumber evidence="3">2.7.13.3</ecNumber>
    </recommendedName>
</protein>
<keyword evidence="6" id="KW-0808">Transferase</keyword>
<evidence type="ECO:0000256" key="10">
    <source>
        <dbReference type="ARBA" id="ARBA00022840"/>
    </source>
</evidence>
<keyword evidence="13 14" id="KW-0472">Membrane</keyword>
<evidence type="ECO:0000256" key="1">
    <source>
        <dbReference type="ARBA" id="ARBA00000085"/>
    </source>
</evidence>
<feature type="transmembrane region" description="Helical" evidence="14">
    <location>
        <begin position="160"/>
        <end position="179"/>
    </location>
</feature>
<dbReference type="EMBL" id="FOKU01000002">
    <property type="protein sequence ID" value="SFB76260.1"/>
    <property type="molecule type" value="Genomic_DNA"/>
</dbReference>
<dbReference type="Gene3D" id="3.30.565.10">
    <property type="entry name" value="Histidine kinase-like ATPase, C-terminal domain"/>
    <property type="match status" value="1"/>
</dbReference>
<keyword evidence="12" id="KW-0902">Two-component regulatory system</keyword>
<keyword evidence="10" id="KW-0067">ATP-binding</keyword>
<dbReference type="PROSITE" id="PS50885">
    <property type="entry name" value="HAMP"/>
    <property type="match status" value="1"/>
</dbReference>
<evidence type="ECO:0000256" key="8">
    <source>
        <dbReference type="ARBA" id="ARBA00022741"/>
    </source>
</evidence>
<evidence type="ECO:0000259" key="15">
    <source>
        <dbReference type="PROSITE" id="PS50109"/>
    </source>
</evidence>
<dbReference type="SMART" id="SM00388">
    <property type="entry name" value="HisKA"/>
    <property type="match status" value="1"/>
</dbReference>
<dbReference type="Pfam" id="PF00672">
    <property type="entry name" value="HAMP"/>
    <property type="match status" value="1"/>
</dbReference>
<name>A0A1M6RQG7_9FLAO</name>
<dbReference type="OrthoDB" id="594725at2"/>
<evidence type="ECO:0000256" key="3">
    <source>
        <dbReference type="ARBA" id="ARBA00012438"/>
    </source>
</evidence>
<evidence type="ECO:0000256" key="4">
    <source>
        <dbReference type="ARBA" id="ARBA00022475"/>
    </source>
</evidence>
<comment type="catalytic activity">
    <reaction evidence="1">
        <text>ATP + protein L-histidine = ADP + protein N-phospho-L-histidine.</text>
        <dbReference type="EC" id="2.7.13.3"/>
    </reaction>
</comment>
<dbReference type="InterPro" id="IPR003661">
    <property type="entry name" value="HisK_dim/P_dom"/>
</dbReference>
<evidence type="ECO:0000256" key="11">
    <source>
        <dbReference type="ARBA" id="ARBA00022989"/>
    </source>
</evidence>
<reference evidence="18 19" key="1">
    <citation type="submission" date="2016-11" db="EMBL/GenBank/DDBJ databases">
        <authorList>
            <person name="Varghese N."/>
            <person name="Submissions S."/>
        </authorList>
    </citation>
    <scope>NUCLEOTIDE SEQUENCE [LARGE SCALE GENOMIC DNA]</scope>
    <source>
        <strain evidence="18 19">CGMCC 1.12174</strain>
        <strain evidence="17 20">DSM 26351</strain>
    </source>
</reference>
<dbReference type="RefSeq" id="WP_072877226.1">
    <property type="nucleotide sequence ID" value="NZ_FOKU01000002.1"/>
</dbReference>
<organism evidence="18 19">
    <name type="scientific">Flagellimonas taeanensis</name>
    <dbReference type="NCBI Taxonomy" id="1005926"/>
    <lineage>
        <taxon>Bacteria</taxon>
        <taxon>Pseudomonadati</taxon>
        <taxon>Bacteroidota</taxon>
        <taxon>Flavobacteriia</taxon>
        <taxon>Flavobacteriales</taxon>
        <taxon>Flavobacteriaceae</taxon>
        <taxon>Flagellimonas</taxon>
    </lineage>
</organism>
<dbReference type="InterPro" id="IPR003594">
    <property type="entry name" value="HATPase_dom"/>
</dbReference>
<dbReference type="InterPro" id="IPR050398">
    <property type="entry name" value="HssS/ArlS-like"/>
</dbReference>
<dbReference type="SMART" id="SM00304">
    <property type="entry name" value="HAMP"/>
    <property type="match status" value="1"/>
</dbReference>
<evidence type="ECO:0000313" key="17">
    <source>
        <dbReference type="EMBL" id="SFB76260.1"/>
    </source>
</evidence>
<dbReference type="EC" id="2.7.13.3" evidence="3"/>
<evidence type="ECO:0000256" key="2">
    <source>
        <dbReference type="ARBA" id="ARBA00004651"/>
    </source>
</evidence>
<dbReference type="CDD" id="cd00082">
    <property type="entry name" value="HisKA"/>
    <property type="match status" value="1"/>
</dbReference>
<dbReference type="GO" id="GO:0005524">
    <property type="term" value="F:ATP binding"/>
    <property type="evidence" value="ECO:0007669"/>
    <property type="project" value="UniProtKB-KW"/>
</dbReference>
<evidence type="ECO:0000256" key="14">
    <source>
        <dbReference type="SAM" id="Phobius"/>
    </source>
</evidence>
<gene>
    <name evidence="17" type="ORF">SAMN04487891_102166</name>
    <name evidence="18" type="ORF">SAMN05216293_0843</name>
</gene>
<dbReference type="SUPFAM" id="SSF47384">
    <property type="entry name" value="Homodimeric domain of signal transducing histidine kinase"/>
    <property type="match status" value="1"/>
</dbReference>
<feature type="transmembrane region" description="Helical" evidence="14">
    <location>
        <begin position="7"/>
        <end position="30"/>
    </location>
</feature>
<dbReference type="GO" id="GO:0000155">
    <property type="term" value="F:phosphorelay sensor kinase activity"/>
    <property type="evidence" value="ECO:0007669"/>
    <property type="project" value="InterPro"/>
</dbReference>
<keyword evidence="4" id="KW-1003">Cell membrane</keyword>
<dbReference type="GO" id="GO:0005886">
    <property type="term" value="C:plasma membrane"/>
    <property type="evidence" value="ECO:0007669"/>
    <property type="project" value="UniProtKB-SubCell"/>
</dbReference>
<keyword evidence="20" id="KW-1185">Reference proteome</keyword>
<evidence type="ECO:0000256" key="12">
    <source>
        <dbReference type="ARBA" id="ARBA00023012"/>
    </source>
</evidence>
<accession>A0A1M6RQG7</accession>
<evidence type="ECO:0000313" key="20">
    <source>
        <dbReference type="Proteomes" id="UP000198940"/>
    </source>
</evidence>
<dbReference type="Pfam" id="PF00512">
    <property type="entry name" value="HisKA"/>
    <property type="match status" value="1"/>
</dbReference>
<dbReference type="Proteomes" id="UP000184031">
    <property type="component" value="Unassembled WGS sequence"/>
</dbReference>
<dbReference type="Gene3D" id="6.10.340.10">
    <property type="match status" value="1"/>
</dbReference>